<sequence length="494" mass="52558">MRLTRKLAVLAAVLVVTAGTVAVAPPALAAVAPTIVATAVCDEATATYTVTWTVTNAKETPATINRVVANPPAPVGTFTGIAVGDVVPPASQGSLTATATVHSYLRQNTNLQIYLDGGSQYSKLVTLPVCGNPVLPIVSFTSDCDYLTLSVSMPAGGYPVQVLTSPASDPELGIVQPGAPAQTVKWRSPDEEIFTVLAYVGQLAPGRWEPEPSCVAPVSLGQFQLFASVNFRYVVPSASASPGRVDQAMADEVRSNEEANTNFEFLDAGDGYIAIREPEQDLLLTYFSDAAPLGWSWDGRVGDPQRFRLIKNADGTVSLSAKLNGKYVTAEKAGAKPLYANRTAIGPWEKFTRYAANSGPGTINAIVNNLNVTAESAGKKPLIANRMDPARWEFFYVENLGNDEVALRSLVNGKYVCAESAGKKELIANRTTVGPWETFKVIRNGDGSESLKAKANGKYVTAESAGRKPLIANRTAIGWWEKFNLYGYNGATGA</sequence>
<dbReference type="AlphaFoldDB" id="A0A3D9ZJ29"/>
<feature type="signal peptide" evidence="1">
    <location>
        <begin position="1"/>
        <end position="29"/>
    </location>
</feature>
<feature type="chain" id="PRO_5017617640" description="Ricin-type beta-trefoil lectin protein" evidence="1">
    <location>
        <begin position="30"/>
        <end position="494"/>
    </location>
</feature>
<evidence type="ECO:0008006" key="4">
    <source>
        <dbReference type="Google" id="ProtNLM"/>
    </source>
</evidence>
<dbReference type="Proteomes" id="UP000256913">
    <property type="component" value="Unassembled WGS sequence"/>
</dbReference>
<keyword evidence="3" id="KW-1185">Reference proteome</keyword>
<proteinExistence type="predicted"/>
<dbReference type="PANTHER" id="PTHR10551">
    <property type="entry name" value="FASCIN"/>
    <property type="match status" value="1"/>
</dbReference>
<dbReference type="CDD" id="cd00257">
    <property type="entry name" value="beta-trefoil_FSCN-like"/>
    <property type="match status" value="1"/>
</dbReference>
<dbReference type="EMBL" id="QUMQ01000001">
    <property type="protein sequence ID" value="REF96544.1"/>
    <property type="molecule type" value="Genomic_DNA"/>
</dbReference>
<dbReference type="GO" id="GO:0007163">
    <property type="term" value="P:establishment or maintenance of cell polarity"/>
    <property type="evidence" value="ECO:0007669"/>
    <property type="project" value="TreeGrafter"/>
</dbReference>
<dbReference type="PANTHER" id="PTHR10551:SF9">
    <property type="entry name" value="FASCIN-2"/>
    <property type="match status" value="1"/>
</dbReference>
<evidence type="ECO:0000313" key="2">
    <source>
        <dbReference type="EMBL" id="REF96544.1"/>
    </source>
</evidence>
<gene>
    <name evidence="2" type="ORF">DFJ67_2529</name>
</gene>
<dbReference type="SUPFAM" id="SSF50405">
    <property type="entry name" value="Actin-crosslinking proteins"/>
    <property type="match status" value="2"/>
</dbReference>
<dbReference type="InterPro" id="IPR008999">
    <property type="entry name" value="Actin-crosslinking"/>
</dbReference>
<evidence type="ECO:0000313" key="3">
    <source>
        <dbReference type="Proteomes" id="UP000256913"/>
    </source>
</evidence>
<dbReference type="GO" id="GO:0051017">
    <property type="term" value="P:actin filament bundle assembly"/>
    <property type="evidence" value="ECO:0007669"/>
    <property type="project" value="TreeGrafter"/>
</dbReference>
<dbReference type="GO" id="GO:0015629">
    <property type="term" value="C:actin cytoskeleton"/>
    <property type="evidence" value="ECO:0007669"/>
    <property type="project" value="TreeGrafter"/>
</dbReference>
<dbReference type="OrthoDB" id="226690at2"/>
<name>A0A3D9ZJ29_9ACTN</name>
<protein>
    <recommendedName>
        <fullName evidence="4">Ricin-type beta-trefoil lectin protein</fullName>
    </recommendedName>
</protein>
<dbReference type="Gene3D" id="2.80.10.50">
    <property type="match status" value="2"/>
</dbReference>
<reference evidence="2 3" key="1">
    <citation type="submission" date="2018-08" db="EMBL/GenBank/DDBJ databases">
        <title>Sequencing the genomes of 1000 actinobacteria strains.</title>
        <authorList>
            <person name="Klenk H.-P."/>
        </authorList>
    </citation>
    <scope>NUCLEOTIDE SEQUENCE [LARGE SCALE GENOMIC DNA]</scope>
    <source>
        <strain evidence="2 3">DSM 44099</strain>
    </source>
</reference>
<organism evidence="2 3">
    <name type="scientific">Asanoa ferruginea</name>
    <dbReference type="NCBI Taxonomy" id="53367"/>
    <lineage>
        <taxon>Bacteria</taxon>
        <taxon>Bacillati</taxon>
        <taxon>Actinomycetota</taxon>
        <taxon>Actinomycetes</taxon>
        <taxon>Micromonosporales</taxon>
        <taxon>Micromonosporaceae</taxon>
        <taxon>Asanoa</taxon>
    </lineage>
</organism>
<dbReference type="GO" id="GO:0005737">
    <property type="term" value="C:cytoplasm"/>
    <property type="evidence" value="ECO:0007669"/>
    <property type="project" value="TreeGrafter"/>
</dbReference>
<dbReference type="InterPro" id="IPR010431">
    <property type="entry name" value="Fascin"/>
</dbReference>
<accession>A0A3D9ZJ29</accession>
<keyword evidence="1" id="KW-0732">Signal</keyword>
<dbReference type="GO" id="GO:0051015">
    <property type="term" value="F:actin filament binding"/>
    <property type="evidence" value="ECO:0007669"/>
    <property type="project" value="InterPro"/>
</dbReference>
<evidence type="ECO:0000256" key="1">
    <source>
        <dbReference type="SAM" id="SignalP"/>
    </source>
</evidence>
<dbReference type="RefSeq" id="WP_116068049.1">
    <property type="nucleotide sequence ID" value="NZ_BONB01000127.1"/>
</dbReference>
<comment type="caution">
    <text evidence="2">The sequence shown here is derived from an EMBL/GenBank/DDBJ whole genome shotgun (WGS) entry which is preliminary data.</text>
</comment>
<dbReference type="GO" id="GO:0016477">
    <property type="term" value="P:cell migration"/>
    <property type="evidence" value="ECO:0007669"/>
    <property type="project" value="TreeGrafter"/>
</dbReference>